<feature type="non-terminal residue" evidence="1">
    <location>
        <position position="1"/>
    </location>
</feature>
<accession>A0ABV0YZB5</accession>
<comment type="caution">
    <text evidence="1">The sequence shown here is derived from an EMBL/GenBank/DDBJ whole genome shotgun (WGS) entry which is preliminary data.</text>
</comment>
<evidence type="ECO:0000313" key="1">
    <source>
        <dbReference type="EMBL" id="MEQ2298730.1"/>
    </source>
</evidence>
<reference evidence="1 2" key="1">
    <citation type="submission" date="2021-06" db="EMBL/GenBank/DDBJ databases">
        <authorList>
            <person name="Palmer J.M."/>
        </authorList>
    </citation>
    <scope>NUCLEOTIDE SEQUENCE [LARGE SCALE GENOMIC DNA]</scope>
    <source>
        <strain evidence="1 2">AS_MEX2019</strain>
        <tissue evidence="1">Muscle</tissue>
    </source>
</reference>
<protein>
    <submittedName>
        <fullName evidence="1">Uncharacterized protein</fullName>
    </submittedName>
</protein>
<dbReference type="EMBL" id="JAHRIP010047467">
    <property type="protein sequence ID" value="MEQ2298730.1"/>
    <property type="molecule type" value="Genomic_DNA"/>
</dbReference>
<organism evidence="1 2">
    <name type="scientific">Ameca splendens</name>
    <dbReference type="NCBI Taxonomy" id="208324"/>
    <lineage>
        <taxon>Eukaryota</taxon>
        <taxon>Metazoa</taxon>
        <taxon>Chordata</taxon>
        <taxon>Craniata</taxon>
        <taxon>Vertebrata</taxon>
        <taxon>Euteleostomi</taxon>
        <taxon>Actinopterygii</taxon>
        <taxon>Neopterygii</taxon>
        <taxon>Teleostei</taxon>
        <taxon>Neoteleostei</taxon>
        <taxon>Acanthomorphata</taxon>
        <taxon>Ovalentaria</taxon>
        <taxon>Atherinomorphae</taxon>
        <taxon>Cyprinodontiformes</taxon>
        <taxon>Goodeidae</taxon>
        <taxon>Ameca</taxon>
    </lineage>
</organism>
<gene>
    <name evidence="1" type="ORF">AMECASPLE_008353</name>
</gene>
<sequence length="54" mass="6225">FKYVFPLIRHWWWIGGQGARKPGIRMLIGRPGDAPKSHWKVEVVKNCAALRVPT</sequence>
<dbReference type="Proteomes" id="UP001469553">
    <property type="component" value="Unassembled WGS sequence"/>
</dbReference>
<name>A0ABV0YZB5_9TELE</name>
<keyword evidence="2" id="KW-1185">Reference proteome</keyword>
<evidence type="ECO:0000313" key="2">
    <source>
        <dbReference type="Proteomes" id="UP001469553"/>
    </source>
</evidence>
<proteinExistence type="predicted"/>